<name>A0AAN8WLH4_HALRR</name>
<sequence>MPLHTLRPCQTLRPNQIPYFGGEDVVGEGGAGEDAVGGGVAVMDKKKIMKQKKLRQKKSLGLSVTLKSVLPPKVTSVSYHMLNKKCLHMSAFRLETLISYFIVI</sequence>
<proteinExistence type="predicted"/>
<comment type="caution">
    <text evidence="1">The sequence shown here is derived from an EMBL/GenBank/DDBJ whole genome shotgun (WGS) entry which is preliminary data.</text>
</comment>
<gene>
    <name evidence="1" type="ORF">SK128_015237</name>
</gene>
<organism evidence="1 2">
    <name type="scientific">Halocaridina rubra</name>
    <name type="common">Hawaiian red shrimp</name>
    <dbReference type="NCBI Taxonomy" id="373956"/>
    <lineage>
        <taxon>Eukaryota</taxon>
        <taxon>Metazoa</taxon>
        <taxon>Ecdysozoa</taxon>
        <taxon>Arthropoda</taxon>
        <taxon>Crustacea</taxon>
        <taxon>Multicrustacea</taxon>
        <taxon>Malacostraca</taxon>
        <taxon>Eumalacostraca</taxon>
        <taxon>Eucarida</taxon>
        <taxon>Decapoda</taxon>
        <taxon>Pleocyemata</taxon>
        <taxon>Caridea</taxon>
        <taxon>Atyoidea</taxon>
        <taxon>Atyidae</taxon>
        <taxon>Halocaridina</taxon>
    </lineage>
</organism>
<evidence type="ECO:0000313" key="2">
    <source>
        <dbReference type="Proteomes" id="UP001381693"/>
    </source>
</evidence>
<dbReference type="Proteomes" id="UP001381693">
    <property type="component" value="Unassembled WGS sequence"/>
</dbReference>
<accession>A0AAN8WLH4</accession>
<reference evidence="1 2" key="1">
    <citation type="submission" date="2023-11" db="EMBL/GenBank/DDBJ databases">
        <title>Halocaridina rubra genome assembly.</title>
        <authorList>
            <person name="Smith C."/>
        </authorList>
    </citation>
    <scope>NUCLEOTIDE SEQUENCE [LARGE SCALE GENOMIC DNA]</scope>
    <source>
        <strain evidence="1">EP-1</strain>
        <tissue evidence="1">Whole</tissue>
    </source>
</reference>
<evidence type="ECO:0000313" key="1">
    <source>
        <dbReference type="EMBL" id="KAK7051138.1"/>
    </source>
</evidence>
<protein>
    <submittedName>
        <fullName evidence="1">Uncharacterized protein</fullName>
    </submittedName>
</protein>
<dbReference type="AlphaFoldDB" id="A0AAN8WLH4"/>
<keyword evidence="2" id="KW-1185">Reference proteome</keyword>
<dbReference type="EMBL" id="JAXCGZ010021452">
    <property type="protein sequence ID" value="KAK7051138.1"/>
    <property type="molecule type" value="Genomic_DNA"/>
</dbReference>